<feature type="compositionally biased region" description="Low complexity" evidence="2">
    <location>
        <begin position="78"/>
        <end position="87"/>
    </location>
</feature>
<proteinExistence type="predicted"/>
<accession>A0AAV9W906</accession>
<dbReference type="Proteomes" id="UP001370758">
    <property type="component" value="Unassembled WGS sequence"/>
</dbReference>
<keyword evidence="4" id="KW-1185">Reference proteome</keyword>
<feature type="compositionally biased region" description="Low complexity" evidence="2">
    <location>
        <begin position="105"/>
        <end position="117"/>
    </location>
</feature>
<protein>
    <submittedName>
        <fullName evidence="3">Uncharacterized protein</fullName>
    </submittedName>
</protein>
<gene>
    <name evidence="3" type="ORF">TWF481_008447</name>
</gene>
<evidence type="ECO:0000256" key="1">
    <source>
        <dbReference type="SAM" id="Coils"/>
    </source>
</evidence>
<feature type="coiled-coil region" evidence="1">
    <location>
        <begin position="349"/>
        <end position="376"/>
    </location>
</feature>
<comment type="caution">
    <text evidence="3">The sequence shown here is derived from an EMBL/GenBank/DDBJ whole genome shotgun (WGS) entry which is preliminary data.</text>
</comment>
<feature type="compositionally biased region" description="Polar residues" evidence="2">
    <location>
        <begin position="22"/>
        <end position="34"/>
    </location>
</feature>
<dbReference type="AlphaFoldDB" id="A0AAV9W906"/>
<evidence type="ECO:0000256" key="2">
    <source>
        <dbReference type="SAM" id="MobiDB-lite"/>
    </source>
</evidence>
<feature type="region of interest" description="Disordered" evidence="2">
    <location>
        <begin position="1"/>
        <end position="122"/>
    </location>
</feature>
<evidence type="ECO:0000313" key="3">
    <source>
        <dbReference type="EMBL" id="KAK6503429.1"/>
    </source>
</evidence>
<sequence length="420" mass="46112">MADYYDEHDSYGYDDDIGPASPTMSAHNAATNGLGSLADELAAAWSDEEEGDEMDGEDGDVPRSPTTPRSPTHRRHASISSVGSASSQRRRFARLSNDTASSMVSNGTSATSATNTSKPMIRHHRRMSSSATVEINGNHEGIPASLEDKMEQIESEALRGLSMVKAWSRRQRAGISKRRPGINGMVDNEEIEEDDDPICRLLEGLQNLSSQSGIEAGTQRLITAHNSLSTHVQNQSRTLRDLSLQLNAPGTTVTTAAPRLNTRPVTISSSSRGTVSNNDDDDDDDDGDNEGEREDEDDTTPLFTNLLSTVPTPTIQPLRDLQNIHQLTVQLISHFAGLSDAIHMFKQQSNAASRKLRGAKEAVREYKLEVETVEQARRWIDDGDWDNRLGNREAAGVCREVLGGFEDVIRNMERRIEGLC</sequence>
<feature type="compositionally biased region" description="Acidic residues" evidence="2">
    <location>
        <begin position="278"/>
        <end position="299"/>
    </location>
</feature>
<reference evidence="3 4" key="1">
    <citation type="submission" date="2023-08" db="EMBL/GenBank/DDBJ databases">
        <authorList>
            <person name="Palmer J.M."/>
        </authorList>
    </citation>
    <scope>NUCLEOTIDE SEQUENCE [LARGE SCALE GENOMIC DNA]</scope>
    <source>
        <strain evidence="3 4">TWF481</strain>
    </source>
</reference>
<feature type="compositionally biased region" description="Polar residues" evidence="2">
    <location>
        <begin position="263"/>
        <end position="276"/>
    </location>
</feature>
<dbReference type="EMBL" id="JAVHJL010000005">
    <property type="protein sequence ID" value="KAK6503429.1"/>
    <property type="molecule type" value="Genomic_DNA"/>
</dbReference>
<feature type="compositionally biased region" description="Acidic residues" evidence="2">
    <location>
        <begin position="46"/>
        <end position="59"/>
    </location>
</feature>
<organism evidence="3 4">
    <name type="scientific">Arthrobotrys musiformis</name>
    <dbReference type="NCBI Taxonomy" id="47236"/>
    <lineage>
        <taxon>Eukaryota</taxon>
        <taxon>Fungi</taxon>
        <taxon>Dikarya</taxon>
        <taxon>Ascomycota</taxon>
        <taxon>Pezizomycotina</taxon>
        <taxon>Orbiliomycetes</taxon>
        <taxon>Orbiliales</taxon>
        <taxon>Orbiliaceae</taxon>
        <taxon>Arthrobotrys</taxon>
    </lineage>
</organism>
<feature type="region of interest" description="Disordered" evidence="2">
    <location>
        <begin position="253"/>
        <end position="304"/>
    </location>
</feature>
<name>A0AAV9W906_9PEZI</name>
<keyword evidence="1" id="KW-0175">Coiled coil</keyword>
<feature type="compositionally biased region" description="Basic and acidic residues" evidence="2">
    <location>
        <begin position="1"/>
        <end position="11"/>
    </location>
</feature>
<evidence type="ECO:0000313" key="4">
    <source>
        <dbReference type="Proteomes" id="UP001370758"/>
    </source>
</evidence>